<dbReference type="InterPro" id="IPR036291">
    <property type="entry name" value="NAD(P)-bd_dom_sf"/>
</dbReference>
<dbReference type="InterPro" id="IPR002347">
    <property type="entry name" value="SDR_fam"/>
</dbReference>
<dbReference type="PANTHER" id="PTHR43157:SF31">
    <property type="entry name" value="PHOSPHATIDYLINOSITOL-GLYCAN BIOSYNTHESIS CLASS F PROTEIN"/>
    <property type="match status" value="1"/>
</dbReference>
<dbReference type="PRINTS" id="PR00081">
    <property type="entry name" value="GDHRDH"/>
</dbReference>
<dbReference type="Gene3D" id="3.40.50.720">
    <property type="entry name" value="NAD(P)-binding Rossmann-like Domain"/>
    <property type="match status" value="1"/>
</dbReference>
<organism evidence="2 3">
    <name type="scientific">Pterulicium gracile</name>
    <dbReference type="NCBI Taxonomy" id="1884261"/>
    <lineage>
        <taxon>Eukaryota</taxon>
        <taxon>Fungi</taxon>
        <taxon>Dikarya</taxon>
        <taxon>Basidiomycota</taxon>
        <taxon>Agaricomycotina</taxon>
        <taxon>Agaricomycetes</taxon>
        <taxon>Agaricomycetidae</taxon>
        <taxon>Agaricales</taxon>
        <taxon>Pleurotineae</taxon>
        <taxon>Pterulaceae</taxon>
        <taxon>Pterulicium</taxon>
    </lineage>
</organism>
<sequence>MRYTLLKFLRDQLSTPPPLHTHVYNLTNKTIVITGANTGLGFEAAKHFARMKPGKVVLACRNMGKAERAAERIRTETGFERVQVRLLDQADFASVKSFAKEFSEREERLDVLVANAGVARDVYEGTKDGWETTLQTNHLSSALLSLLLLPKMLATARNHPKATKPCISIVSSETHYFGKFTEPALQSGNLLETLGSEEYCRTQSMAMHARYTETKLLNIFFTRALAAHISSLPPSPSKDPSISASAPPVLVNAVNPGLCLSSIHTHISNPLISRMYRLIEPLLARSTEVGGRALVWGALGRGHEGDYLGDGTHRKYINGWQVEEVSDYVLRNRELEQRIWRETVEILGRVQPGLREMYLPGGEDLEAL</sequence>
<dbReference type="GO" id="GO:0016491">
    <property type="term" value="F:oxidoreductase activity"/>
    <property type="evidence" value="ECO:0007669"/>
    <property type="project" value="UniProtKB-KW"/>
</dbReference>
<dbReference type="Pfam" id="PF00106">
    <property type="entry name" value="adh_short"/>
    <property type="match status" value="1"/>
</dbReference>
<dbReference type="Proteomes" id="UP000305067">
    <property type="component" value="Unassembled WGS sequence"/>
</dbReference>
<dbReference type="AlphaFoldDB" id="A0A5C3QHW7"/>
<evidence type="ECO:0000256" key="1">
    <source>
        <dbReference type="ARBA" id="ARBA00023002"/>
    </source>
</evidence>
<dbReference type="PANTHER" id="PTHR43157">
    <property type="entry name" value="PHOSPHATIDYLINOSITOL-GLYCAN BIOSYNTHESIS CLASS F PROTEIN-RELATED"/>
    <property type="match status" value="1"/>
</dbReference>
<evidence type="ECO:0008006" key="4">
    <source>
        <dbReference type="Google" id="ProtNLM"/>
    </source>
</evidence>
<accession>A0A5C3QHW7</accession>
<evidence type="ECO:0000313" key="3">
    <source>
        <dbReference type="Proteomes" id="UP000305067"/>
    </source>
</evidence>
<evidence type="ECO:0000313" key="2">
    <source>
        <dbReference type="EMBL" id="TFL01312.1"/>
    </source>
</evidence>
<reference evidence="2 3" key="1">
    <citation type="journal article" date="2019" name="Nat. Ecol. Evol.">
        <title>Megaphylogeny resolves global patterns of mushroom evolution.</title>
        <authorList>
            <person name="Varga T."/>
            <person name="Krizsan K."/>
            <person name="Foldi C."/>
            <person name="Dima B."/>
            <person name="Sanchez-Garcia M."/>
            <person name="Sanchez-Ramirez S."/>
            <person name="Szollosi G.J."/>
            <person name="Szarkandi J.G."/>
            <person name="Papp V."/>
            <person name="Albert L."/>
            <person name="Andreopoulos W."/>
            <person name="Angelini C."/>
            <person name="Antonin V."/>
            <person name="Barry K.W."/>
            <person name="Bougher N.L."/>
            <person name="Buchanan P."/>
            <person name="Buyck B."/>
            <person name="Bense V."/>
            <person name="Catcheside P."/>
            <person name="Chovatia M."/>
            <person name="Cooper J."/>
            <person name="Damon W."/>
            <person name="Desjardin D."/>
            <person name="Finy P."/>
            <person name="Geml J."/>
            <person name="Haridas S."/>
            <person name="Hughes K."/>
            <person name="Justo A."/>
            <person name="Karasinski D."/>
            <person name="Kautmanova I."/>
            <person name="Kiss B."/>
            <person name="Kocsube S."/>
            <person name="Kotiranta H."/>
            <person name="LaButti K.M."/>
            <person name="Lechner B.E."/>
            <person name="Liimatainen K."/>
            <person name="Lipzen A."/>
            <person name="Lukacs Z."/>
            <person name="Mihaltcheva S."/>
            <person name="Morgado L.N."/>
            <person name="Niskanen T."/>
            <person name="Noordeloos M.E."/>
            <person name="Ohm R.A."/>
            <person name="Ortiz-Santana B."/>
            <person name="Ovrebo C."/>
            <person name="Racz N."/>
            <person name="Riley R."/>
            <person name="Savchenko A."/>
            <person name="Shiryaev A."/>
            <person name="Soop K."/>
            <person name="Spirin V."/>
            <person name="Szebenyi C."/>
            <person name="Tomsovsky M."/>
            <person name="Tulloss R.E."/>
            <person name="Uehling J."/>
            <person name="Grigoriev I.V."/>
            <person name="Vagvolgyi C."/>
            <person name="Papp T."/>
            <person name="Martin F.M."/>
            <person name="Miettinen O."/>
            <person name="Hibbett D.S."/>
            <person name="Nagy L.G."/>
        </authorList>
    </citation>
    <scope>NUCLEOTIDE SEQUENCE [LARGE SCALE GENOMIC DNA]</scope>
    <source>
        <strain evidence="2 3">CBS 309.79</strain>
    </source>
</reference>
<gene>
    <name evidence="2" type="ORF">BDV98DRAFT_77009</name>
</gene>
<name>A0A5C3QHW7_9AGAR</name>
<keyword evidence="3" id="KW-1185">Reference proteome</keyword>
<protein>
    <recommendedName>
        <fullName evidence="4">Short-chain dehydrogenase</fullName>
    </recommendedName>
</protein>
<dbReference type="OrthoDB" id="542013at2759"/>
<dbReference type="STRING" id="1884261.A0A5C3QHW7"/>
<proteinExistence type="predicted"/>
<dbReference type="EMBL" id="ML178825">
    <property type="protein sequence ID" value="TFL01312.1"/>
    <property type="molecule type" value="Genomic_DNA"/>
</dbReference>
<keyword evidence="1" id="KW-0560">Oxidoreductase</keyword>
<dbReference type="SUPFAM" id="SSF51735">
    <property type="entry name" value="NAD(P)-binding Rossmann-fold domains"/>
    <property type="match status" value="1"/>
</dbReference>